<dbReference type="GO" id="GO:0000166">
    <property type="term" value="F:nucleotide binding"/>
    <property type="evidence" value="ECO:0007669"/>
    <property type="project" value="UniProtKB-KW"/>
</dbReference>
<evidence type="ECO:0000313" key="7">
    <source>
        <dbReference type="Proteomes" id="UP000264702"/>
    </source>
</evidence>
<dbReference type="EMBL" id="QVQT01000003">
    <property type="protein sequence ID" value="RFU16624.1"/>
    <property type="molecule type" value="Genomic_DNA"/>
</dbReference>
<feature type="binding site" evidence="3">
    <location>
        <begin position="139"/>
        <end position="142"/>
    </location>
    <ligand>
        <name>substrate</name>
    </ligand>
</feature>
<dbReference type="AlphaFoldDB" id="A0A372IP14"/>
<feature type="domain" description="HIT" evidence="5">
    <location>
        <begin position="52"/>
        <end position="160"/>
    </location>
</feature>
<gene>
    <name evidence="6" type="ORF">D0Y96_07620</name>
</gene>
<name>A0A372IP14_9BACT</name>
<organism evidence="6 7">
    <name type="scientific">Paracidobacterium acidisoli</name>
    <dbReference type="NCBI Taxonomy" id="2303751"/>
    <lineage>
        <taxon>Bacteria</taxon>
        <taxon>Pseudomonadati</taxon>
        <taxon>Acidobacteriota</taxon>
        <taxon>Terriglobia</taxon>
        <taxon>Terriglobales</taxon>
        <taxon>Acidobacteriaceae</taxon>
        <taxon>Paracidobacterium</taxon>
    </lineage>
</organism>
<dbReference type="PANTHER" id="PTHR42997">
    <property type="entry name" value="HIT FAMILY HYDROLASE"/>
    <property type="match status" value="1"/>
</dbReference>
<dbReference type="Pfam" id="PF01230">
    <property type="entry name" value="HIT"/>
    <property type="match status" value="1"/>
</dbReference>
<evidence type="ECO:0000256" key="2">
    <source>
        <dbReference type="PIRSR" id="PIRSR639383-1"/>
    </source>
</evidence>
<feature type="active site" description="Tele-AMP-histidine intermediate" evidence="2">
    <location>
        <position position="147"/>
    </location>
</feature>
<dbReference type="InterPro" id="IPR036265">
    <property type="entry name" value="HIT-like_sf"/>
</dbReference>
<dbReference type="SUPFAM" id="SSF54197">
    <property type="entry name" value="HIT-like"/>
    <property type="match status" value="1"/>
</dbReference>
<evidence type="ECO:0000259" key="5">
    <source>
        <dbReference type="PROSITE" id="PS51084"/>
    </source>
</evidence>
<accession>A0A372IP14</accession>
<evidence type="ECO:0000256" key="1">
    <source>
        <dbReference type="ARBA" id="ARBA00022741"/>
    </source>
</evidence>
<dbReference type="PROSITE" id="PS51084">
    <property type="entry name" value="HIT_2"/>
    <property type="match status" value="1"/>
</dbReference>
<sequence>MDHLWTPWRYAYVTEADRKRRQGIPDELQAWPGDTGCVFCNVIASVDYAIANGMDREEAEAAAGIVLRAKHCFICLNRYPYTAGHIMVLPYEHQASLAALNTATAHELMDLAQKSECALAQVYAPDGYNFGLNLGRAAGAGVTGHLHLHAMPRWVGDTNFMTVVSETRVLPEELRVTWKRLREAFASVE</sequence>
<dbReference type="InterPro" id="IPR011146">
    <property type="entry name" value="HIT-like"/>
</dbReference>
<dbReference type="GO" id="GO:0003824">
    <property type="term" value="F:catalytic activity"/>
    <property type="evidence" value="ECO:0007669"/>
    <property type="project" value="InterPro"/>
</dbReference>
<dbReference type="RefSeq" id="WP_117298793.1">
    <property type="nucleotide sequence ID" value="NZ_QVQT02000003.1"/>
</dbReference>
<protein>
    <submittedName>
        <fullName evidence="6">HIT domain-containing protein</fullName>
    </submittedName>
</protein>
<dbReference type="OrthoDB" id="9784774at2"/>
<evidence type="ECO:0000256" key="3">
    <source>
        <dbReference type="PIRSR" id="PIRSR639383-2"/>
    </source>
</evidence>
<keyword evidence="1" id="KW-0547">Nucleotide-binding</keyword>
<dbReference type="InterPro" id="IPR039383">
    <property type="entry name" value="FHIT"/>
</dbReference>
<feature type="binding site" evidence="3">
    <location>
        <position position="77"/>
    </location>
    <ligand>
        <name>substrate</name>
    </ligand>
</feature>
<dbReference type="Proteomes" id="UP000264702">
    <property type="component" value="Unassembled WGS sequence"/>
</dbReference>
<dbReference type="PANTHER" id="PTHR42997:SF1">
    <property type="entry name" value="AP-4-A PHOSPHORYLASE"/>
    <property type="match status" value="1"/>
</dbReference>
<evidence type="ECO:0000256" key="4">
    <source>
        <dbReference type="PROSITE-ProRule" id="PRU00464"/>
    </source>
</evidence>
<reference evidence="6 7" key="1">
    <citation type="submission" date="2018-08" db="EMBL/GenBank/DDBJ databases">
        <title>Acidipila sp. 4G-K13, an acidobacterium isolated from forest soil.</title>
        <authorList>
            <person name="Gao Z.-H."/>
            <person name="Qiu L.-H."/>
        </authorList>
    </citation>
    <scope>NUCLEOTIDE SEQUENCE [LARGE SCALE GENOMIC DNA]</scope>
    <source>
        <strain evidence="6 7">4G-K13</strain>
    </source>
</reference>
<evidence type="ECO:0000313" key="6">
    <source>
        <dbReference type="EMBL" id="RFU16624.1"/>
    </source>
</evidence>
<dbReference type="CDD" id="cd01275">
    <property type="entry name" value="FHIT"/>
    <property type="match status" value="1"/>
</dbReference>
<feature type="short sequence motif" description="Histidine triad motif" evidence="4">
    <location>
        <begin position="145"/>
        <end position="149"/>
    </location>
</feature>
<dbReference type="InterPro" id="IPR052908">
    <property type="entry name" value="AP-4-A_phosphorylase"/>
</dbReference>
<dbReference type="Gene3D" id="3.30.428.10">
    <property type="entry name" value="HIT-like"/>
    <property type="match status" value="1"/>
</dbReference>
<comment type="caution">
    <text evidence="6">The sequence shown here is derived from an EMBL/GenBank/DDBJ whole genome shotgun (WGS) entry which is preliminary data.</text>
</comment>
<keyword evidence="7" id="KW-1185">Reference proteome</keyword>
<proteinExistence type="predicted"/>
<feature type="binding site" evidence="3">
    <location>
        <position position="149"/>
    </location>
    <ligand>
        <name>substrate</name>
    </ligand>
</feature>